<evidence type="ECO:0000256" key="3">
    <source>
        <dbReference type="ARBA" id="ARBA00023002"/>
    </source>
</evidence>
<dbReference type="PANTHER" id="PTHR45024">
    <property type="entry name" value="DEHYDROGENASES, SHORT CHAIN"/>
    <property type="match status" value="1"/>
</dbReference>
<evidence type="ECO:0008006" key="7">
    <source>
        <dbReference type="Google" id="ProtNLM"/>
    </source>
</evidence>
<dbReference type="EMBL" id="ONZP01000026">
    <property type="protein sequence ID" value="SPJ70967.1"/>
    <property type="molecule type" value="Genomic_DNA"/>
</dbReference>
<evidence type="ECO:0000256" key="2">
    <source>
        <dbReference type="ARBA" id="ARBA00022857"/>
    </source>
</evidence>
<name>A0AAE8SCY6_9HYPO</name>
<organism evidence="5 6">
    <name type="scientific">Fusarium torulosum</name>
    <dbReference type="NCBI Taxonomy" id="33205"/>
    <lineage>
        <taxon>Eukaryota</taxon>
        <taxon>Fungi</taxon>
        <taxon>Dikarya</taxon>
        <taxon>Ascomycota</taxon>
        <taxon>Pezizomycotina</taxon>
        <taxon>Sordariomycetes</taxon>
        <taxon>Hypocreomycetidae</taxon>
        <taxon>Hypocreales</taxon>
        <taxon>Nectriaceae</taxon>
        <taxon>Fusarium</taxon>
    </lineage>
</organism>
<comment type="caution">
    <text evidence="5">The sequence shown here is derived from an EMBL/GenBank/DDBJ whole genome shotgun (WGS) entry which is preliminary data.</text>
</comment>
<proteinExistence type="inferred from homology"/>
<gene>
    <name evidence="5" type="ORF">FTOL_00695</name>
</gene>
<dbReference type="InterPro" id="IPR002347">
    <property type="entry name" value="SDR_fam"/>
</dbReference>
<dbReference type="Gene3D" id="3.40.50.720">
    <property type="entry name" value="NAD(P)-binding Rossmann-like Domain"/>
    <property type="match status" value="1"/>
</dbReference>
<evidence type="ECO:0000313" key="5">
    <source>
        <dbReference type="EMBL" id="SPJ70967.1"/>
    </source>
</evidence>
<dbReference type="PRINTS" id="PR00081">
    <property type="entry name" value="GDHRDH"/>
</dbReference>
<evidence type="ECO:0000256" key="1">
    <source>
        <dbReference type="ARBA" id="ARBA00006484"/>
    </source>
</evidence>
<dbReference type="Proteomes" id="UP001187734">
    <property type="component" value="Unassembled WGS sequence"/>
</dbReference>
<dbReference type="GO" id="GO:0016491">
    <property type="term" value="F:oxidoreductase activity"/>
    <property type="evidence" value="ECO:0007669"/>
    <property type="project" value="UniProtKB-KW"/>
</dbReference>
<keyword evidence="2" id="KW-0521">NADP</keyword>
<keyword evidence="3" id="KW-0560">Oxidoreductase</keyword>
<dbReference type="Pfam" id="PF00106">
    <property type="entry name" value="adh_short"/>
    <property type="match status" value="1"/>
</dbReference>
<sequence length="301" mass="32211">MSESPLRFDGRVALITGSSQGLSRKYALLLSRLGASVVINSTTSSTAEATAKEITDTGGKAIVHVGSVADRDVANATVKTAVDNFGHIDIVINNAGNVVGGDFDQPPGSNLWDMLSVHVGGAWNVTQAAWPHMKSQKFGRVVMIPSPVIFGAAQQSAYGAAKMAVMGLAKSIAIEGKQHNILVNTVAPMAATPGNIKNTKDEQLRGFMQSYMPSCDIAPTVAWLAHESSQVTGETVAAINRLVTRVSLAEMKGYFGSAEEDWTVESVRDNWHKMLGETEYSAPANMAEYQPKTVQRLMTRE</sequence>
<dbReference type="PROSITE" id="PS00061">
    <property type="entry name" value="ADH_SHORT"/>
    <property type="match status" value="1"/>
</dbReference>
<dbReference type="InterPro" id="IPR020904">
    <property type="entry name" value="Sc_DH/Rdtase_CS"/>
</dbReference>
<dbReference type="InterPro" id="IPR051687">
    <property type="entry name" value="Peroxisomal_Beta-Oxidation"/>
</dbReference>
<dbReference type="PANTHER" id="PTHR45024:SF2">
    <property type="entry name" value="SCP2 DOMAIN-CONTAINING PROTEIN"/>
    <property type="match status" value="1"/>
</dbReference>
<evidence type="ECO:0000313" key="6">
    <source>
        <dbReference type="Proteomes" id="UP001187734"/>
    </source>
</evidence>
<dbReference type="InterPro" id="IPR036291">
    <property type="entry name" value="NAD(P)-bd_dom_sf"/>
</dbReference>
<dbReference type="PRINTS" id="PR00080">
    <property type="entry name" value="SDRFAMILY"/>
</dbReference>
<reference evidence="5" key="1">
    <citation type="submission" date="2018-03" db="EMBL/GenBank/DDBJ databases">
        <authorList>
            <person name="Guldener U."/>
        </authorList>
    </citation>
    <scope>NUCLEOTIDE SEQUENCE</scope>
</reference>
<keyword evidence="6" id="KW-1185">Reference proteome</keyword>
<evidence type="ECO:0000256" key="4">
    <source>
        <dbReference type="RuleBase" id="RU000363"/>
    </source>
</evidence>
<protein>
    <recommendedName>
        <fullName evidence="7">NAD(P)-binding protein</fullName>
    </recommendedName>
</protein>
<dbReference type="SUPFAM" id="SSF51735">
    <property type="entry name" value="NAD(P)-binding Rossmann-fold domains"/>
    <property type="match status" value="1"/>
</dbReference>
<comment type="similarity">
    <text evidence="1 4">Belongs to the short-chain dehydrogenases/reductases (SDR) family.</text>
</comment>
<accession>A0AAE8SCY6</accession>
<dbReference type="AlphaFoldDB" id="A0AAE8SCY6"/>